<dbReference type="AlphaFoldDB" id="A0A9P6DT94"/>
<sequence length="334" mass="37997">MATPPFHISSPGSGKTLSFQVAVKCWGTSVCLRLVDSYALLYDQMKTRIIVANLSATIISKDKPTPLEGHMVIMGINYFTNQHFLDWMANLAATGNLALVAFDASGKSKPLQRLRRQEGPNSECAAIFFNSKSNARLWQQYWGRCQHWIQTIQRHSQEIQACKGCWLRRICASALYMCVHKSRDPVQLQGFFPDSPNREMDTKLPNISFSIQRGQGIAKRRVMEHHQCLDKVLAIINSLKQATHYGCWKHHGWTCLFHDNHIGFHCNTKGGKEELNLKQPHTLEETGPRQQPELAGPIKYKKWLGSWDEGESRVTVASTILFIWFYNKHCGNVG</sequence>
<proteinExistence type="predicted"/>
<name>A0A9P6DT94_9AGAM</name>
<comment type="caution">
    <text evidence="1">The sequence shown here is derived from an EMBL/GenBank/DDBJ whole genome shotgun (WGS) entry which is preliminary data.</text>
</comment>
<keyword evidence="2" id="KW-1185">Reference proteome</keyword>
<accession>A0A9P6DT94</accession>
<dbReference type="Proteomes" id="UP000886523">
    <property type="component" value="Unassembled WGS sequence"/>
</dbReference>
<organism evidence="1 2">
    <name type="scientific">Hydnum rufescens UP504</name>
    <dbReference type="NCBI Taxonomy" id="1448309"/>
    <lineage>
        <taxon>Eukaryota</taxon>
        <taxon>Fungi</taxon>
        <taxon>Dikarya</taxon>
        <taxon>Basidiomycota</taxon>
        <taxon>Agaricomycotina</taxon>
        <taxon>Agaricomycetes</taxon>
        <taxon>Cantharellales</taxon>
        <taxon>Hydnaceae</taxon>
        <taxon>Hydnum</taxon>
    </lineage>
</organism>
<gene>
    <name evidence="1" type="ORF">BS47DRAFT_1362763</name>
</gene>
<dbReference type="EMBL" id="MU128979">
    <property type="protein sequence ID" value="KAF9512977.1"/>
    <property type="molecule type" value="Genomic_DNA"/>
</dbReference>
<reference evidence="1" key="1">
    <citation type="journal article" date="2020" name="Nat. Commun.">
        <title>Large-scale genome sequencing of mycorrhizal fungi provides insights into the early evolution of symbiotic traits.</title>
        <authorList>
            <person name="Miyauchi S."/>
            <person name="Kiss E."/>
            <person name="Kuo A."/>
            <person name="Drula E."/>
            <person name="Kohler A."/>
            <person name="Sanchez-Garcia M."/>
            <person name="Morin E."/>
            <person name="Andreopoulos B."/>
            <person name="Barry K.W."/>
            <person name="Bonito G."/>
            <person name="Buee M."/>
            <person name="Carver A."/>
            <person name="Chen C."/>
            <person name="Cichocki N."/>
            <person name="Clum A."/>
            <person name="Culley D."/>
            <person name="Crous P.W."/>
            <person name="Fauchery L."/>
            <person name="Girlanda M."/>
            <person name="Hayes R.D."/>
            <person name="Keri Z."/>
            <person name="LaButti K."/>
            <person name="Lipzen A."/>
            <person name="Lombard V."/>
            <person name="Magnuson J."/>
            <person name="Maillard F."/>
            <person name="Murat C."/>
            <person name="Nolan M."/>
            <person name="Ohm R.A."/>
            <person name="Pangilinan J."/>
            <person name="Pereira M.F."/>
            <person name="Perotto S."/>
            <person name="Peter M."/>
            <person name="Pfister S."/>
            <person name="Riley R."/>
            <person name="Sitrit Y."/>
            <person name="Stielow J.B."/>
            <person name="Szollosi G."/>
            <person name="Zifcakova L."/>
            <person name="Stursova M."/>
            <person name="Spatafora J.W."/>
            <person name="Tedersoo L."/>
            <person name="Vaario L.M."/>
            <person name="Yamada A."/>
            <person name="Yan M."/>
            <person name="Wang P."/>
            <person name="Xu J."/>
            <person name="Bruns T."/>
            <person name="Baldrian P."/>
            <person name="Vilgalys R."/>
            <person name="Dunand C."/>
            <person name="Henrissat B."/>
            <person name="Grigoriev I.V."/>
            <person name="Hibbett D."/>
            <person name="Nagy L.G."/>
            <person name="Martin F.M."/>
        </authorList>
    </citation>
    <scope>NUCLEOTIDE SEQUENCE</scope>
    <source>
        <strain evidence="1">UP504</strain>
    </source>
</reference>
<dbReference type="OrthoDB" id="3151137at2759"/>
<protein>
    <submittedName>
        <fullName evidence="1">Uncharacterized protein</fullName>
    </submittedName>
</protein>
<evidence type="ECO:0000313" key="1">
    <source>
        <dbReference type="EMBL" id="KAF9512977.1"/>
    </source>
</evidence>
<evidence type="ECO:0000313" key="2">
    <source>
        <dbReference type="Proteomes" id="UP000886523"/>
    </source>
</evidence>